<dbReference type="InterPro" id="IPR007712">
    <property type="entry name" value="RelE/ParE_toxin"/>
</dbReference>
<name>A0A388TBX7_TERA1</name>
<gene>
    <name evidence="2" type="primary">parE</name>
    <name evidence="2" type="ORF">NO1_1518</name>
</gene>
<sequence>MKLRYYKVIVSERAADMLVKHAAFLAQVNVTAARRLVAEFEIKAMTLETLPERYPRLLHPLITKNKYRKLLFEKRYLLVYQIKKNTVYIDAVVDCRQDYSWLL</sequence>
<organism evidence="2 3">
    <name type="scientific">Termititenax aidoneus</name>
    <dbReference type="NCBI Taxonomy" id="2218524"/>
    <lineage>
        <taxon>Bacteria</taxon>
        <taxon>Bacillati</taxon>
        <taxon>Candidatus Margulisiibacteriota</taxon>
        <taxon>Candidatus Termititenacia</taxon>
        <taxon>Candidatus Termititenacales</taxon>
        <taxon>Candidatus Termititenacaceae</taxon>
        <taxon>Candidatus Termititenax</taxon>
    </lineage>
</organism>
<accession>A0A388TBX7</accession>
<evidence type="ECO:0000256" key="1">
    <source>
        <dbReference type="ARBA" id="ARBA00022649"/>
    </source>
</evidence>
<protein>
    <submittedName>
        <fullName evidence="2">Toxin ParE</fullName>
    </submittedName>
</protein>
<dbReference type="Proteomes" id="UP000269352">
    <property type="component" value="Unassembled WGS sequence"/>
</dbReference>
<keyword evidence="1" id="KW-1277">Toxin-antitoxin system</keyword>
<comment type="caution">
    <text evidence="2">The sequence shown here is derived from an EMBL/GenBank/DDBJ whole genome shotgun (WGS) entry which is preliminary data.</text>
</comment>
<dbReference type="Gene3D" id="3.30.2310.20">
    <property type="entry name" value="RelE-like"/>
    <property type="match status" value="1"/>
</dbReference>
<keyword evidence="3" id="KW-1185">Reference proteome</keyword>
<evidence type="ECO:0000313" key="3">
    <source>
        <dbReference type="Proteomes" id="UP000269352"/>
    </source>
</evidence>
<dbReference type="AlphaFoldDB" id="A0A388TBX7"/>
<proteinExistence type="predicted"/>
<dbReference type="InterPro" id="IPR035093">
    <property type="entry name" value="RelE/ParE_toxin_dom_sf"/>
</dbReference>
<evidence type="ECO:0000313" key="2">
    <source>
        <dbReference type="EMBL" id="GBR74321.1"/>
    </source>
</evidence>
<dbReference type="Pfam" id="PF05016">
    <property type="entry name" value="ParE_toxin"/>
    <property type="match status" value="1"/>
</dbReference>
<dbReference type="EMBL" id="BGZN01000040">
    <property type="protein sequence ID" value="GBR74321.1"/>
    <property type="molecule type" value="Genomic_DNA"/>
</dbReference>
<reference evidence="2 3" key="1">
    <citation type="journal article" date="2019" name="ISME J.">
        <title>Genome analyses of uncultured TG2/ZB3 bacteria in 'Margulisbacteria' specifically attached to ectosymbiotic spirochetes of protists in the termite gut.</title>
        <authorList>
            <person name="Utami Y.D."/>
            <person name="Kuwahara H."/>
            <person name="Igai K."/>
            <person name="Murakami T."/>
            <person name="Sugaya K."/>
            <person name="Morikawa T."/>
            <person name="Nagura Y."/>
            <person name="Yuki M."/>
            <person name="Deevong P."/>
            <person name="Inoue T."/>
            <person name="Kihara K."/>
            <person name="Lo N."/>
            <person name="Yamada A."/>
            <person name="Ohkuma M."/>
            <person name="Hongoh Y."/>
        </authorList>
    </citation>
    <scope>NUCLEOTIDE SEQUENCE [LARGE SCALE GENOMIC DNA]</scope>
    <source>
        <strain evidence="2">NkOx7-01</strain>
    </source>
</reference>